<dbReference type="PRINTS" id="PR00419">
    <property type="entry name" value="ADXRDTASE"/>
</dbReference>
<protein>
    <submittedName>
        <fullName evidence="2">FAD-dependent dehydrogenase</fullName>
    </submittedName>
</protein>
<organism evidence="2 3">
    <name type="scientific">Thalassobacillus devorans</name>
    <dbReference type="NCBI Taxonomy" id="279813"/>
    <lineage>
        <taxon>Bacteria</taxon>
        <taxon>Bacillati</taxon>
        <taxon>Bacillota</taxon>
        <taxon>Bacilli</taxon>
        <taxon>Bacillales</taxon>
        <taxon>Bacillaceae</taxon>
        <taxon>Thalassobacillus</taxon>
    </lineage>
</organism>
<name>A0ABQ1PS66_9BACI</name>
<keyword evidence="3" id="KW-1185">Reference proteome</keyword>
<sequence>MNIAIIGAGLAGLSCALTLEKHGYSADIFEKRKKVGDRPVVGEVMSPLLHRPIDDAIKYLSEYHDIHLKPTTNIQRIFVHSPNETSFIEGHLGHTNKRGKDKTSYEKQLAEQVKSPIHLKKQVQYEEISKQYTHVVLATGDPLDTQSLQSFDTAFKATFAGAIVKGEFVHNEVHTWYDSELVPKGLGYFLPFSNTEGHLVLVYPKYKENLTIDKGKLWKAILKKAEQTLKQKLKVSQQFDLDNYVIGKSKYPRIGNTFFVGNCFGAIDPFLGFGQFTSILTGIYAAQDLCGISNYEEDVQILYKNYHDSLSLRRKLESLNNDQLDLITKSLQYKPVRKLLTGSNINLLRVISTLTHPSRR</sequence>
<evidence type="ECO:0000259" key="1">
    <source>
        <dbReference type="Pfam" id="PF07992"/>
    </source>
</evidence>
<dbReference type="InterPro" id="IPR023753">
    <property type="entry name" value="FAD/NAD-binding_dom"/>
</dbReference>
<dbReference type="EMBL" id="BMCJ01000008">
    <property type="protein sequence ID" value="GGD02149.1"/>
    <property type="molecule type" value="Genomic_DNA"/>
</dbReference>
<proteinExistence type="predicted"/>
<gene>
    <name evidence="2" type="ORF">GCM10007216_36070</name>
</gene>
<dbReference type="Pfam" id="PF07992">
    <property type="entry name" value="Pyr_redox_2"/>
    <property type="match status" value="1"/>
</dbReference>
<dbReference type="Proteomes" id="UP000619534">
    <property type="component" value="Unassembled WGS sequence"/>
</dbReference>
<feature type="domain" description="FAD/NAD(P)-binding" evidence="1">
    <location>
        <begin position="1"/>
        <end position="140"/>
    </location>
</feature>
<comment type="caution">
    <text evidence="2">The sequence shown here is derived from an EMBL/GenBank/DDBJ whole genome shotgun (WGS) entry which is preliminary data.</text>
</comment>
<evidence type="ECO:0000313" key="2">
    <source>
        <dbReference type="EMBL" id="GGD02149.1"/>
    </source>
</evidence>
<dbReference type="SUPFAM" id="SSF51905">
    <property type="entry name" value="FAD/NAD(P)-binding domain"/>
    <property type="match status" value="1"/>
</dbReference>
<dbReference type="RefSeq" id="WP_062439280.1">
    <property type="nucleotide sequence ID" value="NZ_BMCJ01000008.1"/>
</dbReference>
<evidence type="ECO:0000313" key="3">
    <source>
        <dbReference type="Proteomes" id="UP000619534"/>
    </source>
</evidence>
<dbReference type="InterPro" id="IPR036188">
    <property type="entry name" value="FAD/NAD-bd_sf"/>
</dbReference>
<dbReference type="Gene3D" id="3.50.50.60">
    <property type="entry name" value="FAD/NAD(P)-binding domain"/>
    <property type="match status" value="2"/>
</dbReference>
<accession>A0ABQ1PS66</accession>
<reference evidence="3" key="1">
    <citation type="journal article" date="2019" name="Int. J. Syst. Evol. Microbiol.">
        <title>The Global Catalogue of Microorganisms (GCM) 10K type strain sequencing project: providing services to taxonomists for standard genome sequencing and annotation.</title>
        <authorList>
            <consortium name="The Broad Institute Genomics Platform"/>
            <consortium name="The Broad Institute Genome Sequencing Center for Infectious Disease"/>
            <person name="Wu L."/>
            <person name="Ma J."/>
        </authorList>
    </citation>
    <scope>NUCLEOTIDE SEQUENCE [LARGE SCALE GENOMIC DNA]</scope>
    <source>
        <strain evidence="3">CCM 7282</strain>
    </source>
</reference>